<keyword evidence="2" id="KW-0732">Signal</keyword>
<dbReference type="EnsemblProtists" id="PYU1_T009876">
    <property type="protein sequence ID" value="PYU1_T009876"/>
    <property type="gene ID" value="PYU1_G009858"/>
</dbReference>
<accession>K3WY28</accession>
<dbReference type="AlphaFoldDB" id="K3WY28"/>
<dbReference type="GO" id="GO:0005764">
    <property type="term" value="C:lysosome"/>
    <property type="evidence" value="ECO:0007669"/>
    <property type="project" value="TreeGrafter"/>
</dbReference>
<dbReference type="InParanoid" id="K3WY28"/>
<reference evidence="3" key="3">
    <citation type="submission" date="2015-02" db="UniProtKB">
        <authorList>
            <consortium name="EnsemblProtists"/>
        </authorList>
    </citation>
    <scope>IDENTIFICATION</scope>
    <source>
        <strain evidence="3">DAOM BR144</strain>
    </source>
</reference>
<reference evidence="4" key="2">
    <citation type="submission" date="2010-04" db="EMBL/GenBank/DDBJ databases">
        <authorList>
            <person name="Buell R."/>
            <person name="Hamilton J."/>
            <person name="Hostetler J."/>
        </authorList>
    </citation>
    <scope>NUCLEOTIDE SEQUENCE [LARGE SCALE GENOMIC DNA]</scope>
    <source>
        <strain evidence="4">DAOM:BR144</strain>
    </source>
</reference>
<feature type="signal peptide" evidence="2">
    <location>
        <begin position="1"/>
        <end position="22"/>
    </location>
</feature>
<evidence type="ECO:0000256" key="2">
    <source>
        <dbReference type="SAM" id="SignalP"/>
    </source>
</evidence>
<dbReference type="eggNOG" id="KOG2541">
    <property type="taxonomic scope" value="Eukaryota"/>
</dbReference>
<keyword evidence="1" id="KW-0378">Hydrolase</keyword>
<keyword evidence="4" id="KW-1185">Reference proteome</keyword>
<protein>
    <recommendedName>
        <fullName evidence="5">Palmitoyl-protein thioesterase 1</fullName>
    </recommendedName>
</protein>
<reference evidence="4" key="1">
    <citation type="journal article" date="2010" name="Genome Biol.">
        <title>Genome sequence of the necrotrophic plant pathogen Pythium ultimum reveals original pathogenicity mechanisms and effector repertoire.</title>
        <authorList>
            <person name="Levesque C.A."/>
            <person name="Brouwer H."/>
            <person name="Cano L."/>
            <person name="Hamilton J.P."/>
            <person name="Holt C."/>
            <person name="Huitema E."/>
            <person name="Raffaele S."/>
            <person name="Robideau G.P."/>
            <person name="Thines M."/>
            <person name="Win J."/>
            <person name="Zerillo M.M."/>
            <person name="Beakes G.W."/>
            <person name="Boore J.L."/>
            <person name="Busam D."/>
            <person name="Dumas B."/>
            <person name="Ferriera S."/>
            <person name="Fuerstenberg S.I."/>
            <person name="Gachon C.M."/>
            <person name="Gaulin E."/>
            <person name="Govers F."/>
            <person name="Grenville-Briggs L."/>
            <person name="Horner N."/>
            <person name="Hostetler J."/>
            <person name="Jiang R.H."/>
            <person name="Johnson J."/>
            <person name="Krajaejun T."/>
            <person name="Lin H."/>
            <person name="Meijer H.J."/>
            <person name="Moore B."/>
            <person name="Morris P."/>
            <person name="Phuntmart V."/>
            <person name="Puiu D."/>
            <person name="Shetty J."/>
            <person name="Stajich J.E."/>
            <person name="Tripathy S."/>
            <person name="Wawra S."/>
            <person name="van West P."/>
            <person name="Whitty B.R."/>
            <person name="Coutinho P.M."/>
            <person name="Henrissat B."/>
            <person name="Martin F."/>
            <person name="Thomas P.D."/>
            <person name="Tyler B.M."/>
            <person name="De Vries R.P."/>
            <person name="Kamoun S."/>
            <person name="Yandell M."/>
            <person name="Tisserat N."/>
            <person name="Buell C.R."/>
        </authorList>
    </citation>
    <scope>NUCLEOTIDE SEQUENCE</scope>
    <source>
        <strain evidence="4">DAOM:BR144</strain>
    </source>
</reference>
<dbReference type="EMBL" id="GL376624">
    <property type="status" value="NOT_ANNOTATED_CDS"/>
    <property type="molecule type" value="Genomic_DNA"/>
</dbReference>
<dbReference type="VEuPathDB" id="FungiDB:PYU1_G009858"/>
<dbReference type="Proteomes" id="UP000019132">
    <property type="component" value="Unassembled WGS sequence"/>
</dbReference>
<dbReference type="InterPro" id="IPR029058">
    <property type="entry name" value="AB_hydrolase_fold"/>
</dbReference>
<evidence type="ECO:0000256" key="1">
    <source>
        <dbReference type="ARBA" id="ARBA00022801"/>
    </source>
</evidence>
<dbReference type="Gene3D" id="3.40.50.1820">
    <property type="entry name" value="alpha/beta hydrolase"/>
    <property type="match status" value="1"/>
</dbReference>
<dbReference type="PANTHER" id="PTHR11247">
    <property type="entry name" value="PALMITOYL-PROTEIN THIOESTERASE/DOLICHYLDIPHOSPHATASE 1"/>
    <property type="match status" value="1"/>
</dbReference>
<dbReference type="STRING" id="431595.K3WY28"/>
<organism evidence="3 4">
    <name type="scientific">Globisporangium ultimum (strain ATCC 200006 / CBS 805.95 / DAOM BR144)</name>
    <name type="common">Pythium ultimum</name>
    <dbReference type="NCBI Taxonomy" id="431595"/>
    <lineage>
        <taxon>Eukaryota</taxon>
        <taxon>Sar</taxon>
        <taxon>Stramenopiles</taxon>
        <taxon>Oomycota</taxon>
        <taxon>Peronosporomycetes</taxon>
        <taxon>Pythiales</taxon>
        <taxon>Pythiaceae</taxon>
        <taxon>Globisporangium</taxon>
    </lineage>
</organism>
<evidence type="ECO:0008006" key="5">
    <source>
        <dbReference type="Google" id="ProtNLM"/>
    </source>
</evidence>
<dbReference type="SUPFAM" id="SSF53474">
    <property type="entry name" value="alpha/beta-Hydrolases"/>
    <property type="match status" value="1"/>
</dbReference>
<dbReference type="Pfam" id="PF02089">
    <property type="entry name" value="Palm_thioest"/>
    <property type="match status" value="1"/>
</dbReference>
<dbReference type="PANTHER" id="PTHR11247:SF8">
    <property type="entry name" value="PALMITOYL-PROTEIN THIOESTERASE 1"/>
    <property type="match status" value="1"/>
</dbReference>
<sequence>MARSVSLVVILIVTITSCVVSGAIQTSEQQLNGSKLPIFYFHGLAGAATQAENLRANLTAEGRVFHALTFCENECSLRPLREQVQLAITQISSIVSQSKATFADGYMFVGISQGALLARAVIEEWDDHNVRAFISLAGPQNGLFYGPQATDFTCLDILATIYGPQVIDATLFNFSMYTSADYSGKLQRALNDLVLNPELQNQYAVFDLLYSPVREMWLAGNPFLAAASNINSCTPSDKDCAKAKQRRRSNFLKLHAAHFFGSPQDDFIAPWQSSILGHYTDVGTTEQIETSFSSFKVLTMQQTPEYKQDTYGLKTLAARGGIFLHEAPNVGHSCWIHDYTTFDGKLDCKFQPVYDQYVYPVLRFPFCG</sequence>
<name>K3WY28_GLOUD</name>
<dbReference type="OMA" id="PHHIPLY"/>
<proteinExistence type="predicted"/>
<dbReference type="HOGENOM" id="CLU_050158_0_1_1"/>
<evidence type="ECO:0000313" key="3">
    <source>
        <dbReference type="EnsemblProtists" id="PYU1_T009876"/>
    </source>
</evidence>
<evidence type="ECO:0000313" key="4">
    <source>
        <dbReference type="Proteomes" id="UP000019132"/>
    </source>
</evidence>
<dbReference type="PROSITE" id="PS51257">
    <property type="entry name" value="PROKAR_LIPOPROTEIN"/>
    <property type="match status" value="1"/>
</dbReference>
<dbReference type="GO" id="GO:0016790">
    <property type="term" value="F:thiolester hydrolase activity"/>
    <property type="evidence" value="ECO:0007669"/>
    <property type="project" value="TreeGrafter"/>
</dbReference>
<feature type="chain" id="PRO_5003868188" description="Palmitoyl-protein thioesterase 1" evidence="2">
    <location>
        <begin position="23"/>
        <end position="368"/>
    </location>
</feature>